<dbReference type="AlphaFoldDB" id="A0A0A8ZEE8"/>
<organism evidence="1">
    <name type="scientific">Arundo donax</name>
    <name type="common">Giant reed</name>
    <name type="synonym">Donax arundinaceus</name>
    <dbReference type="NCBI Taxonomy" id="35708"/>
    <lineage>
        <taxon>Eukaryota</taxon>
        <taxon>Viridiplantae</taxon>
        <taxon>Streptophyta</taxon>
        <taxon>Embryophyta</taxon>
        <taxon>Tracheophyta</taxon>
        <taxon>Spermatophyta</taxon>
        <taxon>Magnoliopsida</taxon>
        <taxon>Liliopsida</taxon>
        <taxon>Poales</taxon>
        <taxon>Poaceae</taxon>
        <taxon>PACMAD clade</taxon>
        <taxon>Arundinoideae</taxon>
        <taxon>Arundineae</taxon>
        <taxon>Arundo</taxon>
    </lineage>
</organism>
<name>A0A0A8ZEE8_ARUDO</name>
<sequence length="28" mass="3192">MTYFSLAKRESYLSECKTAAPLLCPQCH</sequence>
<accession>A0A0A8ZEE8</accession>
<proteinExistence type="predicted"/>
<protein>
    <submittedName>
        <fullName evidence="1">Uncharacterized protein</fullName>
    </submittedName>
</protein>
<reference evidence="1" key="1">
    <citation type="submission" date="2014-09" db="EMBL/GenBank/DDBJ databases">
        <authorList>
            <person name="Magalhaes I.L.F."/>
            <person name="Oliveira U."/>
            <person name="Santos F.R."/>
            <person name="Vidigal T.H.D.A."/>
            <person name="Brescovit A.D."/>
            <person name="Santos A.J."/>
        </authorList>
    </citation>
    <scope>NUCLEOTIDE SEQUENCE</scope>
    <source>
        <tissue evidence="1">Shoot tissue taken approximately 20 cm above the soil surface</tissue>
    </source>
</reference>
<evidence type="ECO:0000313" key="1">
    <source>
        <dbReference type="EMBL" id="JAD37166.1"/>
    </source>
</evidence>
<dbReference type="EMBL" id="GBRH01260729">
    <property type="protein sequence ID" value="JAD37166.1"/>
    <property type="molecule type" value="Transcribed_RNA"/>
</dbReference>
<reference evidence="1" key="2">
    <citation type="journal article" date="2015" name="Data Brief">
        <title>Shoot transcriptome of the giant reed, Arundo donax.</title>
        <authorList>
            <person name="Barrero R.A."/>
            <person name="Guerrero F.D."/>
            <person name="Moolhuijzen P."/>
            <person name="Goolsby J.A."/>
            <person name="Tidwell J."/>
            <person name="Bellgard S.E."/>
            <person name="Bellgard M.I."/>
        </authorList>
    </citation>
    <scope>NUCLEOTIDE SEQUENCE</scope>
    <source>
        <tissue evidence="1">Shoot tissue taken approximately 20 cm above the soil surface</tissue>
    </source>
</reference>